<evidence type="ECO:0000313" key="1">
    <source>
        <dbReference type="EMBL" id="CUS45784.1"/>
    </source>
</evidence>
<accession>A0A160TPC1</accession>
<proteinExistence type="predicted"/>
<sequence length="184" mass="19463">METAESRAFDRRELLRSAILLVGGTLAGLPDLAFAIAPTKTFFTPAERAVLDAVCGALIPRTDTPGAIEAGVPGFIDAMMSNWAAPGTAAGFRAVLTKIDGEARAATGKGFAALSTGQRDTRLAAFDAAAFAAKDQAWRRFRNLALTGYYLSEAGATRELRYELSPGVWEPGVKIGPDTRAWAV</sequence>
<dbReference type="Pfam" id="PF13618">
    <property type="entry name" value="Gluconate_2-dh3"/>
    <property type="match status" value="1"/>
</dbReference>
<dbReference type="AlphaFoldDB" id="A0A160TPC1"/>
<reference evidence="1" key="1">
    <citation type="submission" date="2015-10" db="EMBL/GenBank/DDBJ databases">
        <authorList>
            <person name="Gilbert D.G."/>
        </authorList>
    </citation>
    <scope>NUCLEOTIDE SEQUENCE</scope>
</reference>
<organism evidence="1">
    <name type="scientific">hydrothermal vent metagenome</name>
    <dbReference type="NCBI Taxonomy" id="652676"/>
    <lineage>
        <taxon>unclassified sequences</taxon>
        <taxon>metagenomes</taxon>
        <taxon>ecological metagenomes</taxon>
    </lineage>
</organism>
<dbReference type="PROSITE" id="PS51318">
    <property type="entry name" value="TAT"/>
    <property type="match status" value="1"/>
</dbReference>
<name>A0A160TPC1_9ZZZZ</name>
<evidence type="ECO:0008006" key="2">
    <source>
        <dbReference type="Google" id="ProtNLM"/>
    </source>
</evidence>
<dbReference type="InterPro" id="IPR006311">
    <property type="entry name" value="TAT_signal"/>
</dbReference>
<protein>
    <recommendedName>
        <fullName evidence="2">Gluconate 2-dehydrogenase subunit 3 family protein</fullName>
    </recommendedName>
</protein>
<dbReference type="InterPro" id="IPR027056">
    <property type="entry name" value="Gluconate_2DH_su3"/>
</dbReference>
<gene>
    <name evidence="1" type="ORF">MGWOODY_Smn886</name>
</gene>
<dbReference type="EMBL" id="CZQE01000302">
    <property type="protein sequence ID" value="CUS45784.1"/>
    <property type="molecule type" value="Genomic_DNA"/>
</dbReference>